<evidence type="ECO:0000256" key="3">
    <source>
        <dbReference type="ARBA" id="ARBA00022741"/>
    </source>
</evidence>
<dbReference type="InterPro" id="IPR050763">
    <property type="entry name" value="ABC_transporter_ATP-binding"/>
</dbReference>
<reference evidence="5 6" key="1">
    <citation type="journal article" date="2009" name="J. Bacteriol.">
        <title>Complete genome sequence of the probiotic Lactobacillus rhamnosus ATCC 53103.</title>
        <authorList>
            <person name="Morita H."/>
            <person name="Toh H."/>
            <person name="Oshima K."/>
            <person name="Murakami M."/>
            <person name="Taylor T.D."/>
            <person name="Igimi S."/>
            <person name="Hattori M."/>
        </authorList>
    </citation>
    <scope>NUCLEOTIDE SEQUENCE [LARGE SCALE GENOMIC DNA]</scope>
    <source>
        <strain evidence="6">ATCC 53103 / LMG 18243 / GG [Tokyo]</strain>
    </source>
</reference>
<keyword evidence="4 5" id="KW-0067">ATP-binding</keyword>
<dbReference type="InterPro" id="IPR027417">
    <property type="entry name" value="P-loop_NTPase"/>
</dbReference>
<dbReference type="InterPro" id="IPR003439">
    <property type="entry name" value="ABC_transporter-like_ATP-bd"/>
</dbReference>
<evidence type="ECO:0000256" key="1">
    <source>
        <dbReference type="ARBA" id="ARBA00005417"/>
    </source>
</evidence>
<comment type="similarity">
    <text evidence="1">Belongs to the ABC transporter superfamily.</text>
</comment>
<dbReference type="AlphaFoldDB" id="A0A7S7JIF1"/>
<dbReference type="EMBL" id="AP011548">
    <property type="protein sequence ID" value="BAI43046.1"/>
    <property type="molecule type" value="Genomic_DNA"/>
</dbReference>
<dbReference type="PANTHER" id="PTHR42711:SF5">
    <property type="entry name" value="ABC TRANSPORTER ATP-BINDING PROTEIN NATA"/>
    <property type="match status" value="1"/>
</dbReference>
<keyword evidence="3" id="KW-0547">Nucleotide-binding</keyword>
<dbReference type="InterPro" id="IPR017871">
    <property type="entry name" value="ABC_transporter-like_CS"/>
</dbReference>
<dbReference type="PROSITE" id="PS00211">
    <property type="entry name" value="ABC_TRANSPORTER_1"/>
    <property type="match status" value="1"/>
</dbReference>
<gene>
    <name evidence="5" type="ordered locus">LRHM_2519</name>
</gene>
<name>A0A7S7JIF1_LACRG</name>
<keyword evidence="2" id="KW-0813">Transport</keyword>
<dbReference type="Proteomes" id="UP000002067">
    <property type="component" value="Chromosome"/>
</dbReference>
<dbReference type="Pfam" id="PF00005">
    <property type="entry name" value="ABC_tran"/>
    <property type="match status" value="1"/>
</dbReference>
<evidence type="ECO:0000313" key="6">
    <source>
        <dbReference type="Proteomes" id="UP000002067"/>
    </source>
</evidence>
<dbReference type="RefSeq" id="WP_005716755.1">
    <property type="nucleotide sequence ID" value="NC_013198.1"/>
</dbReference>
<dbReference type="InterPro" id="IPR003593">
    <property type="entry name" value="AAA+_ATPase"/>
</dbReference>
<dbReference type="GO" id="GO:0005524">
    <property type="term" value="F:ATP binding"/>
    <property type="evidence" value="ECO:0007669"/>
    <property type="project" value="UniProtKB-KW"/>
</dbReference>
<dbReference type="SMART" id="SM00382">
    <property type="entry name" value="AAA"/>
    <property type="match status" value="1"/>
</dbReference>
<evidence type="ECO:0000313" key="5">
    <source>
        <dbReference type="EMBL" id="BAI43046.1"/>
    </source>
</evidence>
<organism evidence="5 6">
    <name type="scientific">Lacticaseibacillus rhamnosus (strain ATCC 53103 / LMG 18243 / GG)</name>
    <name type="common">Lactobacillus rhamnosus</name>
    <dbReference type="NCBI Taxonomy" id="568703"/>
    <lineage>
        <taxon>Bacteria</taxon>
        <taxon>Bacillati</taxon>
        <taxon>Bacillota</taxon>
        <taxon>Bacilli</taxon>
        <taxon>Lactobacillales</taxon>
        <taxon>Lactobacillaceae</taxon>
        <taxon>Lacticaseibacillus</taxon>
    </lineage>
</organism>
<dbReference type="PANTHER" id="PTHR42711">
    <property type="entry name" value="ABC TRANSPORTER ATP-BINDING PROTEIN"/>
    <property type="match status" value="1"/>
</dbReference>
<protein>
    <submittedName>
        <fullName evidence="5">Multidrug ABC transporter ATP-binding component</fullName>
    </submittedName>
</protein>
<evidence type="ECO:0000256" key="4">
    <source>
        <dbReference type="ARBA" id="ARBA00022840"/>
    </source>
</evidence>
<accession>A0A7S7JIF1</accession>
<dbReference type="SUPFAM" id="SSF52540">
    <property type="entry name" value="P-loop containing nucleoside triphosphate hydrolases"/>
    <property type="match status" value="1"/>
</dbReference>
<evidence type="ECO:0000256" key="2">
    <source>
        <dbReference type="ARBA" id="ARBA00022448"/>
    </source>
</evidence>
<dbReference type="KEGG" id="lrh:LGG_02623"/>
<dbReference type="Gene3D" id="3.40.50.300">
    <property type="entry name" value="P-loop containing nucleotide triphosphate hydrolases"/>
    <property type="match status" value="1"/>
</dbReference>
<dbReference type="PROSITE" id="PS50893">
    <property type="entry name" value="ABC_TRANSPORTER_2"/>
    <property type="match status" value="1"/>
</dbReference>
<sequence>MKILQVEKVVKRYGNFEAVKGISLSLDRGKTLAVLGPNGAGKSTTLKMIYATTAITSGKIYINGIDIVKQPRLAKRTIGVVMQDDLLDTTLTVKENMIAHGILFDLTVKTAAEKAEQLLKFVGLSHYQNKATTSLSGGMRRRLVLARALINDPKLIILDEPTTGLDIQSRHVFWHRINDLKKRGVSILLTSHYVDEIETLADNVMIIDHGVALAEAPVKELPLKYGYATLEEAYLKMTNFDEGREDIEQTQD</sequence>
<proteinExistence type="inferred from homology"/>
<dbReference type="GO" id="GO:0016887">
    <property type="term" value="F:ATP hydrolysis activity"/>
    <property type="evidence" value="ECO:0007669"/>
    <property type="project" value="InterPro"/>
</dbReference>
<dbReference type="KEGG" id="lrg:LRHM_2519"/>